<feature type="region of interest" description="Disordered" evidence="1">
    <location>
        <begin position="16"/>
        <end position="70"/>
    </location>
</feature>
<feature type="compositionally biased region" description="Basic residues" evidence="1">
    <location>
        <begin position="60"/>
        <end position="70"/>
    </location>
</feature>
<feature type="non-terminal residue" evidence="2">
    <location>
        <position position="70"/>
    </location>
</feature>
<organism evidence="2">
    <name type="scientific">uncultured Solirubrobacteraceae bacterium</name>
    <dbReference type="NCBI Taxonomy" id="1162706"/>
    <lineage>
        <taxon>Bacteria</taxon>
        <taxon>Bacillati</taxon>
        <taxon>Actinomycetota</taxon>
        <taxon>Thermoleophilia</taxon>
        <taxon>Solirubrobacterales</taxon>
        <taxon>Solirubrobacteraceae</taxon>
        <taxon>environmental samples</taxon>
    </lineage>
</organism>
<dbReference type="EMBL" id="CADCVJ010000240">
    <property type="protein sequence ID" value="CAA9496552.1"/>
    <property type="molecule type" value="Genomic_DNA"/>
</dbReference>
<reference evidence="2" key="1">
    <citation type="submission" date="2020-02" db="EMBL/GenBank/DDBJ databases">
        <authorList>
            <person name="Meier V. D."/>
        </authorList>
    </citation>
    <scope>NUCLEOTIDE SEQUENCE</scope>
    <source>
        <strain evidence="2">AVDCRST_MAG38</strain>
    </source>
</reference>
<dbReference type="AlphaFoldDB" id="A0A6J4SDK4"/>
<gene>
    <name evidence="2" type="ORF">AVDCRST_MAG38-2959</name>
</gene>
<name>A0A6J4SDK4_9ACTN</name>
<feature type="non-terminal residue" evidence="2">
    <location>
        <position position="1"/>
    </location>
</feature>
<proteinExistence type="predicted"/>
<evidence type="ECO:0000313" key="2">
    <source>
        <dbReference type="EMBL" id="CAA9496552.1"/>
    </source>
</evidence>
<evidence type="ECO:0000256" key="1">
    <source>
        <dbReference type="SAM" id="MobiDB-lite"/>
    </source>
</evidence>
<protein>
    <submittedName>
        <fullName evidence="2">Uncharacterized protein</fullName>
    </submittedName>
</protein>
<sequence>CRSRPTPTNGTAAIAALLSAPRSSPTATTDGDLRSVRRRRGGGPPDRLVAAVGEEEARGSSRRQKSHRSS</sequence>
<accession>A0A6J4SDK4</accession>